<reference evidence="1 2" key="1">
    <citation type="submission" date="2019-08" db="EMBL/GenBank/DDBJ databases">
        <title>Gluconobacter frateurii HD924 genome.</title>
        <authorList>
            <person name="Liu Y."/>
            <person name="Zhang P."/>
        </authorList>
    </citation>
    <scope>NUCLEOTIDE SEQUENCE [LARGE SCALE GENOMIC DNA]</scope>
    <source>
        <strain evidence="1 2">HD924</strain>
    </source>
</reference>
<proteinExistence type="predicted"/>
<dbReference type="SUPFAM" id="SSF50156">
    <property type="entry name" value="PDZ domain-like"/>
    <property type="match status" value="1"/>
</dbReference>
<dbReference type="InterPro" id="IPR021109">
    <property type="entry name" value="Peptidase_aspartic_dom_sf"/>
</dbReference>
<dbReference type="KEGG" id="gti:FXF46_03185"/>
<dbReference type="InterPro" id="IPR036034">
    <property type="entry name" value="PDZ_sf"/>
</dbReference>
<dbReference type="Proteomes" id="UP000323560">
    <property type="component" value="Chromosome"/>
</dbReference>
<dbReference type="Gene3D" id="2.30.42.10">
    <property type="match status" value="1"/>
</dbReference>
<evidence type="ECO:0000313" key="1">
    <source>
        <dbReference type="EMBL" id="QEH95367.1"/>
    </source>
</evidence>
<organism evidence="1 2">
    <name type="scientific">Gluconobacter thailandicus</name>
    <dbReference type="NCBI Taxonomy" id="257438"/>
    <lineage>
        <taxon>Bacteria</taxon>
        <taxon>Pseudomonadati</taxon>
        <taxon>Pseudomonadota</taxon>
        <taxon>Alphaproteobacteria</taxon>
        <taxon>Acetobacterales</taxon>
        <taxon>Acetobacteraceae</taxon>
        <taxon>Gluconobacter</taxon>
    </lineage>
</organism>
<dbReference type="SUPFAM" id="SSF50630">
    <property type="entry name" value="Acid proteases"/>
    <property type="match status" value="2"/>
</dbReference>
<gene>
    <name evidence="1" type="ORF">FXF46_03185</name>
</gene>
<dbReference type="AlphaFoldDB" id="A0AAP9ERM0"/>
<evidence type="ECO:0000313" key="2">
    <source>
        <dbReference type="Proteomes" id="UP000323560"/>
    </source>
</evidence>
<sequence>MLKSKYRDLLQVSFTDIRQRSILAGSATALVFPRLTRAAAKPLVAPIKLIGHRVTIGVNIGGMGGSFAIDSGGAMSLINESVARDLGLPEAGDLRIGVTGTPVLHQIFVAPELTIGAVIVQHHVRFVAVPGAVLGDGIAGSISSGLLTTRPCLLDFDALQWCVWNDSRPTFTGYTRFQALAVDTKPGVSPMITAEAQVNGTPVRCVIDTGGESFVRLNRSMAEHLDLWTDARPYAPVAQGGRIVRVDTLSFGGVLFERPLALLLSTDRNTNISDGLIGLPTLRRFNIGFDLDADALWLRQNSLPATDYRYALSGLAVSKIDRGLRVDDVGSQSPAADTGLIPGDIIETSEPANVIRQLNASAEAEVTFRVQRGASRRVVTLRMLEYL</sequence>
<protein>
    <submittedName>
        <fullName evidence="1">Signaling protein</fullName>
    </submittedName>
</protein>
<dbReference type="Pfam" id="PF13650">
    <property type="entry name" value="Asp_protease_2"/>
    <property type="match status" value="2"/>
</dbReference>
<accession>A0AAP9ERM0</accession>
<dbReference type="EMBL" id="CP043043">
    <property type="protein sequence ID" value="QEH95367.1"/>
    <property type="molecule type" value="Genomic_DNA"/>
</dbReference>
<name>A0AAP9ERM0_GLUTH</name>
<dbReference type="Gene3D" id="2.40.70.10">
    <property type="entry name" value="Acid Proteases"/>
    <property type="match status" value="2"/>
</dbReference>